<reference evidence="3 4" key="1">
    <citation type="submission" date="2019-03" db="EMBL/GenBank/DDBJ databases">
        <authorList>
            <person name="Gaulin E."/>
            <person name="Dumas B."/>
        </authorList>
    </citation>
    <scope>NUCLEOTIDE SEQUENCE [LARGE SCALE GENOMIC DNA]</scope>
    <source>
        <strain evidence="3">CBS 568.67</strain>
    </source>
</reference>
<evidence type="ECO:0000256" key="1">
    <source>
        <dbReference type="SAM" id="MobiDB-lite"/>
    </source>
</evidence>
<dbReference type="OrthoDB" id="74353at2759"/>
<feature type="compositionally biased region" description="Polar residues" evidence="1">
    <location>
        <begin position="135"/>
        <end position="149"/>
    </location>
</feature>
<sequence>MDWFNNLDLFGSTKLKAGAVAFVSVVTMVSVVTLQSSSSTSTPSFGISAKPPSLTAPTNTTGDDPRPLPPTSSNGTDIPTTFDPDLPPWNTTVPPNETAITFPPEWTLFPSTTTTYIVPTPTTTTFEFRPPIPSTTPLNASSPNTTSDDTITRPPTLFNDSIWEAKSFVRVCDTSVFAIPICRGLGCYGSGQFPPGTECPRLGDVALANCTGPFCVAPEDARCQRVKTNTWGCVFPSIGCPRKSG</sequence>
<accession>A0A485LQX8</accession>
<evidence type="ECO:0000313" key="4">
    <source>
        <dbReference type="Proteomes" id="UP000332933"/>
    </source>
</evidence>
<feature type="region of interest" description="Disordered" evidence="1">
    <location>
        <begin position="37"/>
        <end position="88"/>
    </location>
</feature>
<keyword evidence="4" id="KW-1185">Reference proteome</keyword>
<dbReference type="EMBL" id="VJMH01007414">
    <property type="protein sequence ID" value="KAF0683325.1"/>
    <property type="molecule type" value="Genomic_DNA"/>
</dbReference>
<reference evidence="2" key="2">
    <citation type="submission" date="2019-06" db="EMBL/GenBank/DDBJ databases">
        <title>Genomics analysis of Aphanomyces spp. identifies a new class of oomycete effector associated with host adaptation.</title>
        <authorList>
            <person name="Gaulin E."/>
        </authorList>
    </citation>
    <scope>NUCLEOTIDE SEQUENCE</scope>
    <source>
        <strain evidence="2">CBS 578.67</strain>
    </source>
</reference>
<evidence type="ECO:0000313" key="2">
    <source>
        <dbReference type="EMBL" id="KAF0683325.1"/>
    </source>
</evidence>
<dbReference type="AlphaFoldDB" id="A0A485LQX8"/>
<gene>
    <name evidence="3" type="primary">Aste57867_24618</name>
    <name evidence="2" type="ORF">As57867_024540</name>
    <name evidence="3" type="ORF">ASTE57867_24618</name>
</gene>
<name>A0A485LQX8_9STRA</name>
<dbReference type="Proteomes" id="UP000332933">
    <property type="component" value="Unassembled WGS sequence"/>
</dbReference>
<protein>
    <submittedName>
        <fullName evidence="3">Aste57867_24618 protein</fullName>
    </submittedName>
</protein>
<dbReference type="EMBL" id="CAADRA010007440">
    <property type="protein sequence ID" value="VFU01255.1"/>
    <property type="molecule type" value="Genomic_DNA"/>
</dbReference>
<proteinExistence type="predicted"/>
<feature type="region of interest" description="Disordered" evidence="1">
    <location>
        <begin position="122"/>
        <end position="153"/>
    </location>
</feature>
<evidence type="ECO:0000313" key="3">
    <source>
        <dbReference type="EMBL" id="VFU01255.1"/>
    </source>
</evidence>
<organism evidence="3 4">
    <name type="scientific">Aphanomyces stellatus</name>
    <dbReference type="NCBI Taxonomy" id="120398"/>
    <lineage>
        <taxon>Eukaryota</taxon>
        <taxon>Sar</taxon>
        <taxon>Stramenopiles</taxon>
        <taxon>Oomycota</taxon>
        <taxon>Saprolegniomycetes</taxon>
        <taxon>Saprolegniales</taxon>
        <taxon>Verrucalvaceae</taxon>
        <taxon>Aphanomyces</taxon>
    </lineage>
</organism>